<dbReference type="FunCoup" id="Q22S17">
    <property type="interactions" value="172"/>
</dbReference>
<dbReference type="InParanoid" id="Q22S17"/>
<dbReference type="eggNOG" id="KOG3343">
    <property type="taxonomic scope" value="Eukaryota"/>
</dbReference>
<dbReference type="GeneID" id="7831431"/>
<dbReference type="Pfam" id="PF01217">
    <property type="entry name" value="Clat_adaptor_s"/>
    <property type="match status" value="1"/>
</dbReference>
<evidence type="ECO:0000313" key="14">
    <source>
        <dbReference type="EMBL" id="EAR87955.2"/>
    </source>
</evidence>
<evidence type="ECO:0000259" key="13">
    <source>
        <dbReference type="Pfam" id="PF01217"/>
    </source>
</evidence>
<comment type="subcellular location">
    <subcellularLocation>
        <location evidence="12">Cytoplasm</location>
    </subcellularLocation>
    <subcellularLocation>
        <location evidence="1 12">Golgi apparatus membrane</location>
        <topology evidence="1 12">Peripheral membrane protein</topology>
        <orientation evidence="1 12">Cytoplasmic side</orientation>
    </subcellularLocation>
    <subcellularLocation>
        <location evidence="12">Cytoplasmic vesicle</location>
        <location evidence="12">COPI-coated vesicle membrane</location>
        <topology evidence="12">Peripheral membrane protein</topology>
        <orientation evidence="12">Cytoplasmic side</orientation>
    </subcellularLocation>
</comment>
<keyword evidence="7 12" id="KW-0653">Protein transport</keyword>
<evidence type="ECO:0000256" key="10">
    <source>
        <dbReference type="ARBA" id="ARBA00023329"/>
    </source>
</evidence>
<comment type="similarity">
    <text evidence="2 12">Belongs to the adaptor complexes small subunit family.</text>
</comment>
<reference evidence="15" key="1">
    <citation type="journal article" date="2006" name="PLoS Biol.">
        <title>Macronuclear genome sequence of the ciliate Tetrahymena thermophila, a model eukaryote.</title>
        <authorList>
            <person name="Eisen J.A."/>
            <person name="Coyne R.S."/>
            <person name="Wu M."/>
            <person name="Wu D."/>
            <person name="Thiagarajan M."/>
            <person name="Wortman J.R."/>
            <person name="Badger J.H."/>
            <person name="Ren Q."/>
            <person name="Amedeo P."/>
            <person name="Jones K.M."/>
            <person name="Tallon L.J."/>
            <person name="Delcher A.L."/>
            <person name="Salzberg S.L."/>
            <person name="Silva J.C."/>
            <person name="Haas B.J."/>
            <person name="Majoros W.H."/>
            <person name="Farzad M."/>
            <person name="Carlton J.M."/>
            <person name="Smith R.K. Jr."/>
            <person name="Garg J."/>
            <person name="Pearlman R.E."/>
            <person name="Karrer K.M."/>
            <person name="Sun L."/>
            <person name="Manning G."/>
            <person name="Elde N.C."/>
            <person name="Turkewitz A.P."/>
            <person name="Asai D.J."/>
            <person name="Wilkes D.E."/>
            <person name="Wang Y."/>
            <person name="Cai H."/>
            <person name="Collins K."/>
            <person name="Stewart B.A."/>
            <person name="Lee S.R."/>
            <person name="Wilamowska K."/>
            <person name="Weinberg Z."/>
            <person name="Ruzzo W.L."/>
            <person name="Wloga D."/>
            <person name="Gaertig J."/>
            <person name="Frankel J."/>
            <person name="Tsao C.-C."/>
            <person name="Gorovsky M.A."/>
            <person name="Keeling P.J."/>
            <person name="Waller R.F."/>
            <person name="Patron N.J."/>
            <person name="Cherry J.M."/>
            <person name="Stover N.A."/>
            <person name="Krieger C.J."/>
            <person name="del Toro C."/>
            <person name="Ryder H.F."/>
            <person name="Williamson S.C."/>
            <person name="Barbeau R.A."/>
            <person name="Hamilton E.P."/>
            <person name="Orias E."/>
        </authorList>
    </citation>
    <scope>NUCLEOTIDE SEQUENCE [LARGE SCALE GENOMIC DNA]</scope>
    <source>
        <strain evidence="15">SB210</strain>
    </source>
</reference>
<dbReference type="InterPro" id="IPR039652">
    <property type="entry name" value="Coatomer_zeta"/>
</dbReference>
<name>Q22S17_TETTS</name>
<sequence length="206" mass="23744">MSSAAPKNQVSYPFMSKILGISFLKMSGDRIYSKYYTTAFQQSKLNVNNNNIQTFEGQRKFEQDICNKAIKLKIKDMKPSQTEIFSFYQLNIVFKKFKDVLLFIFSDQEENEILLSQILDVILESLNHITQDNIDVEQIISKFESVITIIDEIIHEGIVVNLESNTLLARSMMADTHNMNLNPSDKKAFSSVFDIAKSKIKQQLHM</sequence>
<keyword evidence="5 12" id="KW-0963">Cytoplasm</keyword>
<keyword evidence="4 12" id="KW-0813">Transport</keyword>
<dbReference type="GO" id="GO:0006886">
    <property type="term" value="P:intracellular protein transport"/>
    <property type="evidence" value="ECO:0007669"/>
    <property type="project" value="TreeGrafter"/>
</dbReference>
<dbReference type="InterPro" id="IPR022775">
    <property type="entry name" value="AP_mu_sigma_su"/>
</dbReference>
<protein>
    <recommendedName>
        <fullName evidence="12">Coatomer subunit zeta</fullName>
    </recommendedName>
</protein>
<dbReference type="PANTHER" id="PTHR11043:SF0">
    <property type="entry name" value="COATOMER SUBUNIT ZETA"/>
    <property type="match status" value="1"/>
</dbReference>
<keyword evidence="10 12" id="KW-0968">Cytoplasmic vesicle</keyword>
<evidence type="ECO:0000256" key="8">
    <source>
        <dbReference type="ARBA" id="ARBA00023034"/>
    </source>
</evidence>
<dbReference type="KEGG" id="tet:TTHERM_00011210"/>
<evidence type="ECO:0000256" key="9">
    <source>
        <dbReference type="ARBA" id="ARBA00023136"/>
    </source>
</evidence>
<dbReference type="OrthoDB" id="6585768at2759"/>
<dbReference type="GO" id="GO:0006890">
    <property type="term" value="P:retrograde vesicle-mediated transport, Golgi to endoplasmic reticulum"/>
    <property type="evidence" value="ECO:0007669"/>
    <property type="project" value="UniProtKB-UniRule"/>
</dbReference>
<dbReference type="EMBL" id="GG662845">
    <property type="protein sequence ID" value="EAR87955.2"/>
    <property type="molecule type" value="Genomic_DNA"/>
</dbReference>
<keyword evidence="15" id="KW-1185">Reference proteome</keyword>
<proteinExistence type="inferred from homology"/>
<dbReference type="STRING" id="312017.Q22S17"/>
<dbReference type="RefSeq" id="XP_001008200.2">
    <property type="nucleotide sequence ID" value="XM_001008200.3"/>
</dbReference>
<evidence type="ECO:0000256" key="11">
    <source>
        <dbReference type="ARBA" id="ARBA00045555"/>
    </source>
</evidence>
<dbReference type="GO" id="GO:0000139">
    <property type="term" value="C:Golgi membrane"/>
    <property type="evidence" value="ECO:0007669"/>
    <property type="project" value="UniProtKB-SubCell"/>
</dbReference>
<dbReference type="HOGENOM" id="CLU_1334264_0_0_1"/>
<dbReference type="PANTHER" id="PTHR11043">
    <property type="entry name" value="ZETA-COAT PROTEIN"/>
    <property type="match status" value="1"/>
</dbReference>
<dbReference type="OMA" id="NELMLHS"/>
<gene>
    <name evidence="14" type="ORF">TTHERM_00011210</name>
</gene>
<keyword evidence="14" id="KW-0167">Capsid protein</keyword>
<evidence type="ECO:0000256" key="4">
    <source>
        <dbReference type="ARBA" id="ARBA00022448"/>
    </source>
</evidence>
<evidence type="ECO:0000313" key="15">
    <source>
        <dbReference type="Proteomes" id="UP000009168"/>
    </source>
</evidence>
<keyword evidence="14" id="KW-0946">Virion</keyword>
<keyword evidence="9 12" id="KW-0472">Membrane</keyword>
<keyword evidence="6 12" id="KW-0931">ER-Golgi transport</keyword>
<dbReference type="AlphaFoldDB" id="Q22S17"/>
<evidence type="ECO:0000256" key="3">
    <source>
        <dbReference type="ARBA" id="ARBA00011775"/>
    </source>
</evidence>
<organism evidence="14 15">
    <name type="scientific">Tetrahymena thermophila (strain SB210)</name>
    <dbReference type="NCBI Taxonomy" id="312017"/>
    <lineage>
        <taxon>Eukaryota</taxon>
        <taxon>Sar</taxon>
        <taxon>Alveolata</taxon>
        <taxon>Ciliophora</taxon>
        <taxon>Intramacronucleata</taxon>
        <taxon>Oligohymenophorea</taxon>
        <taxon>Hymenostomatida</taxon>
        <taxon>Tetrahymenina</taxon>
        <taxon>Tetrahymenidae</taxon>
        <taxon>Tetrahymena</taxon>
    </lineage>
</organism>
<dbReference type="GO" id="GO:0030126">
    <property type="term" value="C:COPI vesicle coat"/>
    <property type="evidence" value="ECO:0007669"/>
    <property type="project" value="UniProtKB-UniRule"/>
</dbReference>
<evidence type="ECO:0000256" key="2">
    <source>
        <dbReference type="ARBA" id="ARBA00006972"/>
    </source>
</evidence>
<accession>Q22S17</accession>
<dbReference type="SUPFAM" id="SSF64356">
    <property type="entry name" value="SNARE-like"/>
    <property type="match status" value="1"/>
</dbReference>
<dbReference type="GO" id="GO:0006891">
    <property type="term" value="P:intra-Golgi vesicle-mediated transport"/>
    <property type="evidence" value="ECO:0007669"/>
    <property type="project" value="TreeGrafter"/>
</dbReference>
<evidence type="ECO:0000256" key="7">
    <source>
        <dbReference type="ARBA" id="ARBA00022927"/>
    </source>
</evidence>
<dbReference type="Proteomes" id="UP000009168">
    <property type="component" value="Unassembled WGS sequence"/>
</dbReference>
<dbReference type="Gene3D" id="3.30.450.60">
    <property type="match status" value="1"/>
</dbReference>
<dbReference type="InterPro" id="IPR011012">
    <property type="entry name" value="Longin-like_dom_sf"/>
</dbReference>
<evidence type="ECO:0000256" key="6">
    <source>
        <dbReference type="ARBA" id="ARBA00022892"/>
    </source>
</evidence>
<evidence type="ECO:0000256" key="12">
    <source>
        <dbReference type="RuleBase" id="RU366053"/>
    </source>
</evidence>
<comment type="subunit">
    <text evidence="3 12">Oligomeric complex that consists of at least the alpha, beta, beta', gamma, delta, epsilon and zeta subunits.</text>
</comment>
<evidence type="ECO:0000256" key="1">
    <source>
        <dbReference type="ARBA" id="ARBA00004255"/>
    </source>
</evidence>
<keyword evidence="8 12" id="KW-0333">Golgi apparatus</keyword>
<feature type="domain" description="AP complex mu/sigma subunit" evidence="13">
    <location>
        <begin position="25"/>
        <end position="176"/>
    </location>
</feature>
<comment type="function">
    <text evidence="11">The coatomer is a cytosolic protein complex that binds to dilysine motifs and reversibly associates with Golgi non-clathrin-coated vesicles, which further mediate biosynthetic protein transport from the ER, via the Golgi up to the trans Golgi network. Coatomer complex is required for budding from Golgi membranes, and is essential for the retrograde Golgi-to-ER transport of dilysine-tagged proteins. The zeta subunit may be involved in regulating the coat assembly and, hence, the rate of biosynthetic protein transport due to its association-dissociation properties with the coatomer complex.</text>
</comment>
<evidence type="ECO:0000256" key="5">
    <source>
        <dbReference type="ARBA" id="ARBA00022490"/>
    </source>
</evidence>